<feature type="region of interest" description="Disordered" evidence="1">
    <location>
        <begin position="63"/>
        <end position="120"/>
    </location>
</feature>
<dbReference type="GO" id="GO:0014069">
    <property type="term" value="C:postsynaptic density"/>
    <property type="evidence" value="ECO:0007669"/>
    <property type="project" value="TreeGrafter"/>
</dbReference>
<dbReference type="GeneID" id="120050672"/>
<proteinExistence type="predicted"/>
<dbReference type="PANTHER" id="PTHR28673:SF1">
    <property type="entry name" value="TRANSMEMBRANE PROTEIN 108"/>
    <property type="match status" value="1"/>
</dbReference>
<dbReference type="Proteomes" id="UP000808372">
    <property type="component" value="Chromosome 7"/>
</dbReference>
<dbReference type="KEGG" id="snh:120050672"/>
<feature type="region of interest" description="Disordered" evidence="1">
    <location>
        <begin position="480"/>
        <end position="499"/>
    </location>
</feature>
<dbReference type="GO" id="GO:1904115">
    <property type="term" value="C:axon cytoplasm"/>
    <property type="evidence" value="ECO:0007669"/>
    <property type="project" value="GOC"/>
</dbReference>
<sequence>MVDSFQEFATVQVLSRKNHEHCGGGAGPHDTMKRSLQVLRRQLLSVLVILAVPVGLVSSTQELYPSRTPQDPVSMAAPHSSPPNPLSALAPPDWQQEGSSSGDSWSPQGGAMPTGIIQPTASHSSWGWHLNHNTSLGHIVTPPSRDSLIQAAATVSPNTVSSVGVNQDPGLSSASPSPVKQAHSLSSSALNQGHSSNSLSADQGLMPNSFSVNKARSPDTVSVNQGNSPPSPTNSGGPHSEVAPDSGSALAPPVPSPLTERGHTLDPELGGLPSPTHTHAPLVGNDEEATDPSQQDFTTELQPSSLSSSSSSSVDAALDQTLREHVEATPELSRPHAITLRGVHPMVNERPTRELKTEGPASPKESPPDKPPSPAPTSPSPPSLTHASLAPKSSPVSTNGTITNDTTAQETGSGGGPPLPPQGTTTDDAPLGPQSPLGNGTFHNGSVEGSPSKNPSSQWNSSSPTEPPSTASGNFLNRLVPATTRDPWGPGNGSGPAMDSPLSRATICLSKMDIMWIVLAISVPVTSCSVLLTVCCMRRKKKSSSQENNLSYWNNAITMDYFNRHAVELPREITSLDNAEQETCLPPNGDYSDSGVVLVNPFCQETLFINREKACDI</sequence>
<feature type="compositionally biased region" description="Low complexity" evidence="1">
    <location>
        <begin position="304"/>
        <end position="313"/>
    </location>
</feature>
<feature type="compositionally biased region" description="Low complexity" evidence="1">
    <location>
        <begin position="224"/>
        <end position="238"/>
    </location>
</feature>
<dbReference type="InterPro" id="IPR031508">
    <property type="entry name" value="TMEM108"/>
</dbReference>
<reference evidence="4" key="1">
    <citation type="submission" date="2025-08" db="UniProtKB">
        <authorList>
            <consortium name="RefSeq"/>
        </authorList>
    </citation>
    <scope>IDENTIFICATION</scope>
    <source>
        <tissue evidence="4">White muscle</tissue>
    </source>
</reference>
<dbReference type="GO" id="GO:0097484">
    <property type="term" value="P:dendrite extension"/>
    <property type="evidence" value="ECO:0007669"/>
    <property type="project" value="TreeGrafter"/>
</dbReference>
<evidence type="ECO:0000313" key="3">
    <source>
        <dbReference type="Proteomes" id="UP000808372"/>
    </source>
</evidence>
<evidence type="ECO:0000256" key="1">
    <source>
        <dbReference type="SAM" id="MobiDB-lite"/>
    </source>
</evidence>
<dbReference type="Pfam" id="PF15759">
    <property type="entry name" value="TMEM108"/>
    <property type="match status" value="1"/>
</dbReference>
<dbReference type="GO" id="GO:0008090">
    <property type="term" value="P:retrograde axonal transport"/>
    <property type="evidence" value="ECO:0007669"/>
    <property type="project" value="TreeGrafter"/>
</dbReference>
<feature type="transmembrane region" description="Helical" evidence="2">
    <location>
        <begin position="514"/>
        <end position="536"/>
    </location>
</feature>
<protein>
    <submittedName>
        <fullName evidence="4">Transmembrane protein 108-like</fullName>
    </submittedName>
</protein>
<dbReference type="AlphaFoldDB" id="A0A8U0R2W9"/>
<evidence type="ECO:0000313" key="4">
    <source>
        <dbReference type="RefSeq" id="XP_038853177.1"/>
    </source>
</evidence>
<feature type="compositionally biased region" description="Polar residues" evidence="1">
    <location>
        <begin position="436"/>
        <end position="449"/>
    </location>
</feature>
<name>A0A8U0R2W9_SALNM</name>
<feature type="compositionally biased region" description="Low complexity" evidence="1">
    <location>
        <begin position="450"/>
        <end position="472"/>
    </location>
</feature>
<feature type="compositionally biased region" description="Polar residues" evidence="1">
    <location>
        <begin position="159"/>
        <end position="223"/>
    </location>
</feature>
<feature type="region of interest" description="Disordered" evidence="1">
    <location>
        <begin position="159"/>
        <end position="475"/>
    </location>
</feature>
<accession>A0A8U0R2W9</accession>
<keyword evidence="2" id="KW-1133">Transmembrane helix</keyword>
<feature type="compositionally biased region" description="Pro residues" evidence="1">
    <location>
        <begin position="369"/>
        <end position="382"/>
    </location>
</feature>
<keyword evidence="3" id="KW-1185">Reference proteome</keyword>
<organism evidence="3 4">
    <name type="scientific">Salvelinus namaycush</name>
    <name type="common">Lake trout</name>
    <name type="synonym">Salmo namaycush</name>
    <dbReference type="NCBI Taxonomy" id="8040"/>
    <lineage>
        <taxon>Eukaryota</taxon>
        <taxon>Metazoa</taxon>
        <taxon>Chordata</taxon>
        <taxon>Craniata</taxon>
        <taxon>Vertebrata</taxon>
        <taxon>Euteleostomi</taxon>
        <taxon>Actinopterygii</taxon>
        <taxon>Neopterygii</taxon>
        <taxon>Teleostei</taxon>
        <taxon>Protacanthopterygii</taxon>
        <taxon>Salmoniformes</taxon>
        <taxon>Salmonidae</taxon>
        <taxon>Salmoninae</taxon>
        <taxon>Salvelinus</taxon>
    </lineage>
</organism>
<feature type="compositionally biased region" description="Polar residues" evidence="1">
    <location>
        <begin position="96"/>
        <end position="107"/>
    </location>
</feature>
<dbReference type="GO" id="GO:0010008">
    <property type="term" value="C:endosome membrane"/>
    <property type="evidence" value="ECO:0007669"/>
    <property type="project" value="TreeGrafter"/>
</dbReference>
<keyword evidence="2" id="KW-0812">Transmembrane</keyword>
<dbReference type="PANTHER" id="PTHR28673">
    <property type="entry name" value="TRANSMEMBRANE PROTEIN 108"/>
    <property type="match status" value="1"/>
</dbReference>
<gene>
    <name evidence="4" type="primary">LOC120050672</name>
</gene>
<keyword evidence="2" id="KW-0472">Membrane</keyword>
<feature type="compositionally biased region" description="Polar residues" evidence="1">
    <location>
        <begin position="394"/>
        <end position="410"/>
    </location>
</feature>
<dbReference type="GO" id="GO:0005769">
    <property type="term" value="C:early endosome"/>
    <property type="evidence" value="ECO:0007669"/>
    <property type="project" value="TreeGrafter"/>
</dbReference>
<dbReference type="GO" id="GO:0097106">
    <property type="term" value="P:postsynaptic density organization"/>
    <property type="evidence" value="ECO:0007669"/>
    <property type="project" value="TreeGrafter"/>
</dbReference>
<evidence type="ECO:0000256" key="2">
    <source>
        <dbReference type="SAM" id="Phobius"/>
    </source>
</evidence>
<feature type="compositionally biased region" description="Polar residues" evidence="1">
    <location>
        <begin position="291"/>
        <end position="303"/>
    </location>
</feature>
<dbReference type="RefSeq" id="XP_038853177.1">
    <property type="nucleotide sequence ID" value="XM_038997249.1"/>
</dbReference>